<sequence>MKETGVRVLKILGRDYSVRASASEEAVLQQAAALLQERVNENQLRFPAAGSQELLVLTALNLCVPLLEQGEQLRAVQERLAASVALITRQLQD</sequence>
<dbReference type="InterPro" id="IPR007838">
    <property type="entry name" value="Cell_div_ZapA-like"/>
</dbReference>
<dbReference type="SUPFAM" id="SSF102829">
    <property type="entry name" value="Cell division protein ZapA-like"/>
    <property type="match status" value="1"/>
</dbReference>
<protein>
    <submittedName>
        <fullName evidence="3">Cell division protein ZapA</fullName>
    </submittedName>
</protein>
<evidence type="ECO:0000313" key="4">
    <source>
        <dbReference type="Proteomes" id="UP000242930"/>
    </source>
</evidence>
<dbReference type="InterPro" id="IPR036192">
    <property type="entry name" value="Cell_div_ZapA-like_sf"/>
</dbReference>
<keyword evidence="4" id="KW-1185">Reference proteome</keyword>
<evidence type="ECO:0000256" key="1">
    <source>
        <dbReference type="ARBA" id="ARBA00010074"/>
    </source>
</evidence>
<dbReference type="Pfam" id="PF05164">
    <property type="entry name" value="ZapA"/>
    <property type="match status" value="1"/>
</dbReference>
<organism evidence="3 4">
    <name type="scientific">Pseudomonas linyingensis</name>
    <dbReference type="NCBI Taxonomy" id="915471"/>
    <lineage>
        <taxon>Bacteria</taxon>
        <taxon>Pseudomonadati</taxon>
        <taxon>Pseudomonadota</taxon>
        <taxon>Gammaproteobacteria</taxon>
        <taxon>Pseudomonadales</taxon>
        <taxon>Pseudomonadaceae</taxon>
        <taxon>Pseudomonas</taxon>
    </lineage>
</organism>
<dbReference type="Proteomes" id="UP000242930">
    <property type="component" value="Unassembled WGS sequence"/>
</dbReference>
<dbReference type="GO" id="GO:0051301">
    <property type="term" value="P:cell division"/>
    <property type="evidence" value="ECO:0007669"/>
    <property type="project" value="UniProtKB-KW"/>
</dbReference>
<keyword evidence="3" id="KW-0132">Cell division</keyword>
<name>A0A1H7CIK8_9PSED</name>
<accession>A0A1H7CIK8</accession>
<dbReference type="RefSeq" id="WP_090313388.1">
    <property type="nucleotide sequence ID" value="NZ_FNZE01000023.1"/>
</dbReference>
<keyword evidence="2" id="KW-0175">Coiled coil</keyword>
<dbReference type="OrthoDB" id="6904039at2"/>
<proteinExistence type="inferred from homology"/>
<reference evidence="4" key="1">
    <citation type="submission" date="2016-10" db="EMBL/GenBank/DDBJ databases">
        <authorList>
            <person name="Varghese N."/>
            <person name="Submissions S."/>
        </authorList>
    </citation>
    <scope>NUCLEOTIDE SEQUENCE [LARGE SCALE GENOMIC DNA]</scope>
    <source>
        <strain evidence="4">LMG 25967</strain>
    </source>
</reference>
<evidence type="ECO:0000256" key="2">
    <source>
        <dbReference type="ARBA" id="ARBA00023054"/>
    </source>
</evidence>
<dbReference type="Gene3D" id="3.30.160.880">
    <property type="entry name" value="Cell division protein ZapA protomer, N-terminal domain"/>
    <property type="match status" value="1"/>
</dbReference>
<dbReference type="STRING" id="915471.SAMN05216201_12314"/>
<gene>
    <name evidence="3" type="ORF">SAMN05216201_12314</name>
</gene>
<keyword evidence="3" id="KW-0131">Cell cycle</keyword>
<comment type="similarity">
    <text evidence="1">Belongs to the ZapA family. Type 1 subfamily.</text>
</comment>
<evidence type="ECO:0000313" key="3">
    <source>
        <dbReference type="EMBL" id="SEJ86470.1"/>
    </source>
</evidence>
<dbReference type="InterPro" id="IPR042233">
    <property type="entry name" value="Cell_div_ZapA_N"/>
</dbReference>
<dbReference type="EMBL" id="FNZE01000023">
    <property type="protein sequence ID" value="SEJ86470.1"/>
    <property type="molecule type" value="Genomic_DNA"/>
</dbReference>
<dbReference type="AlphaFoldDB" id="A0A1H7CIK8"/>